<dbReference type="VEuPathDB" id="FungiDB:RhiirA1_507597"/>
<dbReference type="Gene3D" id="3.30.420.40">
    <property type="match status" value="2"/>
</dbReference>
<dbReference type="VEuPathDB" id="FungiDB:RhiirFUN_008407"/>
<evidence type="ECO:0000313" key="2">
    <source>
        <dbReference type="Proteomes" id="UP000232688"/>
    </source>
</evidence>
<name>A0A2N0RY70_9GLOM</name>
<reference evidence="1 2" key="1">
    <citation type="submission" date="2017-10" db="EMBL/GenBank/DDBJ databases">
        <title>Extensive intraspecific genome diversity in a model arbuscular mycorrhizal fungus.</title>
        <authorList>
            <person name="Chen E.C.H."/>
            <person name="Morin E."/>
            <person name="Baudet D."/>
            <person name="Noel J."/>
            <person name="Ndikumana S."/>
            <person name="Charron P."/>
            <person name="St-Onge C."/>
            <person name="Giorgi J."/>
            <person name="Grigoriev I.V."/>
            <person name="Roux C."/>
            <person name="Martin F.M."/>
            <person name="Corradi N."/>
        </authorList>
    </citation>
    <scope>NUCLEOTIDE SEQUENCE [LARGE SCALE GENOMIC DNA]</scope>
    <source>
        <strain evidence="1 2">A1</strain>
    </source>
</reference>
<gene>
    <name evidence="1" type="ORF">RhiirA1_507597</name>
</gene>
<dbReference type="VEuPathDB" id="FungiDB:FUN_008027"/>
<comment type="caution">
    <text evidence="1">The sequence shown here is derived from an EMBL/GenBank/DDBJ whole genome shotgun (WGS) entry which is preliminary data.</text>
</comment>
<sequence length="599" mass="68895">MSDYSHIRVVVGLDFGTTYSGFTYCHVSDDGNYATNDQWPGEMGQLKTNTVLQYNEHYKKIESWGYPALSKRPNKKKGKGSKNESNPIELFKLHLGKLSNNLKPKLPFNYKRAITGYLRKFGKLIKETVKSHWDGIASNDDDDDSSNNNDDVNYNDDNDDYVFNFLEEVLIIITVPAEYSEKDKGIMRECAHRAGLIKERESKNLQFTTEPEAAAIYCMENSLKVHDLNTPQTTFMIVDCGGGTVDLTTRKVLEGKQLSEVTERAGDFCGSTFIDKEFLKALRKILGGRAIDLLRDNHYGQMQYMIQEFSINVKIPFTGDKSEFKSYEMDLEDVVPVVKQYVTKEVQEKMEETDWLIEFGYDDIKSMFDPIVERIIDMIKMQLNNSRETCSAMFLVGGFSQSKYLQKRIKQEFQEIQHRVKNISIPLQPIAAISRGAALYGLSMINSAPNLDRMSTPKFVINERKLKYTYGIRVCREWKEDDLVKRKRPNGRTYKFRSLAQRGTSVKVNQEFTLDIMPEHAAQNTLTFYIYYTTKYKAHYCDEDEMEELGSLIISLPDVHLGKNRPVLFGLTFGQMEITATAKNKRNGQNYQTTLELDI</sequence>
<dbReference type="SUPFAM" id="SSF53067">
    <property type="entry name" value="Actin-like ATPase domain"/>
    <property type="match status" value="2"/>
</dbReference>
<dbReference type="PANTHER" id="PTHR14187:SF5">
    <property type="entry name" value="HEAT SHOCK 70 KDA PROTEIN 12A"/>
    <property type="match status" value="1"/>
</dbReference>
<reference evidence="1 2" key="2">
    <citation type="submission" date="2017-10" db="EMBL/GenBank/DDBJ databases">
        <title>Genome analyses suggest a sexual origin of heterokaryosis in a supposedly ancient asexual fungus.</title>
        <authorList>
            <person name="Corradi N."/>
            <person name="Sedzielewska K."/>
            <person name="Noel J."/>
            <person name="Charron P."/>
            <person name="Farinelli L."/>
            <person name="Marton T."/>
            <person name="Kruger M."/>
            <person name="Pelin A."/>
            <person name="Brachmann A."/>
            <person name="Corradi N."/>
        </authorList>
    </citation>
    <scope>NUCLEOTIDE SEQUENCE [LARGE SCALE GENOMIC DNA]</scope>
    <source>
        <strain evidence="1 2">A1</strain>
    </source>
</reference>
<dbReference type="InterPro" id="IPR043129">
    <property type="entry name" value="ATPase_NBD"/>
</dbReference>
<dbReference type="EMBL" id="LLXH01000343">
    <property type="protein sequence ID" value="PKC68250.1"/>
    <property type="molecule type" value="Genomic_DNA"/>
</dbReference>
<protein>
    <submittedName>
        <fullName evidence="1">Actin-like ATPase domain-containing protein</fullName>
    </submittedName>
</protein>
<dbReference type="AlphaFoldDB" id="A0A2N0RY70"/>
<dbReference type="PANTHER" id="PTHR14187">
    <property type="entry name" value="ALPHA KINASE/ELONGATION FACTOR 2 KINASE"/>
    <property type="match status" value="1"/>
</dbReference>
<accession>A0A2N0RY70</accession>
<dbReference type="Proteomes" id="UP000232688">
    <property type="component" value="Unassembled WGS sequence"/>
</dbReference>
<organism evidence="1 2">
    <name type="scientific">Rhizophagus irregularis</name>
    <dbReference type="NCBI Taxonomy" id="588596"/>
    <lineage>
        <taxon>Eukaryota</taxon>
        <taxon>Fungi</taxon>
        <taxon>Fungi incertae sedis</taxon>
        <taxon>Mucoromycota</taxon>
        <taxon>Glomeromycotina</taxon>
        <taxon>Glomeromycetes</taxon>
        <taxon>Glomerales</taxon>
        <taxon>Glomeraceae</taxon>
        <taxon>Rhizophagus</taxon>
    </lineage>
</organism>
<proteinExistence type="predicted"/>
<evidence type="ECO:0000313" key="1">
    <source>
        <dbReference type="EMBL" id="PKC68250.1"/>
    </source>
</evidence>